<dbReference type="InterPro" id="IPR004242">
    <property type="entry name" value="Transposase_21"/>
</dbReference>
<gene>
    <name evidence="3" type="ORF">CXB51_017161</name>
</gene>
<dbReference type="Pfam" id="PF02992">
    <property type="entry name" value="Transposase_21"/>
    <property type="match status" value="1"/>
</dbReference>
<name>A0A8J5Z0Y3_9ROSI</name>
<dbReference type="Pfam" id="PF13960">
    <property type="entry name" value="DUF4218"/>
    <property type="match status" value="1"/>
</dbReference>
<feature type="compositionally biased region" description="Acidic residues" evidence="1">
    <location>
        <begin position="182"/>
        <end position="193"/>
    </location>
</feature>
<evidence type="ECO:0000313" key="4">
    <source>
        <dbReference type="Proteomes" id="UP000701853"/>
    </source>
</evidence>
<evidence type="ECO:0000259" key="2">
    <source>
        <dbReference type="Pfam" id="PF13960"/>
    </source>
</evidence>
<reference evidence="3 4" key="1">
    <citation type="journal article" date="2021" name="bioRxiv">
        <title>The Gossypium anomalum genome as a resource for cotton improvement and evolutionary analysis of hybrid incompatibility.</title>
        <authorList>
            <person name="Grover C.E."/>
            <person name="Yuan D."/>
            <person name="Arick M.A."/>
            <person name="Miller E.R."/>
            <person name="Hu G."/>
            <person name="Peterson D.G."/>
            <person name="Wendel J.F."/>
            <person name="Udall J.A."/>
        </authorList>
    </citation>
    <scope>NUCLEOTIDE SEQUENCE [LARGE SCALE GENOMIC DNA]</scope>
    <source>
        <strain evidence="3">JFW-Udall</strain>
        <tissue evidence="3">Leaf</tissue>
    </source>
</reference>
<keyword evidence="4" id="KW-1185">Reference proteome</keyword>
<accession>A0A8J5Z0Y3</accession>
<evidence type="ECO:0000313" key="3">
    <source>
        <dbReference type="EMBL" id="KAG8489121.1"/>
    </source>
</evidence>
<dbReference type="PANTHER" id="PTHR48258:SF15">
    <property type="entry name" value="OS02G0543900 PROTEIN"/>
    <property type="match status" value="1"/>
</dbReference>
<comment type="caution">
    <text evidence="3">The sequence shown here is derived from an EMBL/GenBank/DDBJ whole genome shotgun (WGS) entry which is preliminary data.</text>
</comment>
<evidence type="ECO:0000256" key="1">
    <source>
        <dbReference type="SAM" id="MobiDB-lite"/>
    </source>
</evidence>
<proteinExistence type="predicted"/>
<dbReference type="Proteomes" id="UP000701853">
    <property type="component" value="Chromosome 7"/>
</dbReference>
<protein>
    <recommendedName>
        <fullName evidence="2">DUF4218 domain-containing protein</fullName>
    </recommendedName>
</protein>
<dbReference type="EMBL" id="JAHUZN010000007">
    <property type="protein sequence ID" value="KAG8489121.1"/>
    <property type="molecule type" value="Genomic_DNA"/>
</dbReference>
<feature type="domain" description="DUF4218" evidence="2">
    <location>
        <begin position="259"/>
        <end position="342"/>
    </location>
</feature>
<organism evidence="3 4">
    <name type="scientific">Gossypium anomalum</name>
    <dbReference type="NCBI Taxonomy" id="47600"/>
    <lineage>
        <taxon>Eukaryota</taxon>
        <taxon>Viridiplantae</taxon>
        <taxon>Streptophyta</taxon>
        <taxon>Embryophyta</taxon>
        <taxon>Tracheophyta</taxon>
        <taxon>Spermatophyta</taxon>
        <taxon>Magnoliopsida</taxon>
        <taxon>eudicotyledons</taxon>
        <taxon>Gunneridae</taxon>
        <taxon>Pentapetalae</taxon>
        <taxon>rosids</taxon>
        <taxon>malvids</taxon>
        <taxon>Malvales</taxon>
        <taxon>Malvaceae</taxon>
        <taxon>Malvoideae</taxon>
        <taxon>Gossypium</taxon>
    </lineage>
</organism>
<dbReference type="PANTHER" id="PTHR48258">
    <property type="entry name" value="DUF4218 DOMAIN-CONTAINING PROTEIN-RELATED"/>
    <property type="match status" value="1"/>
</dbReference>
<sequence>MNEDEGEAQSRKKPVKILRYFPLIPRLQRLFMSSKTAESIRWHHDQRIDDGLLRHPTDSLAWKSFESKFPSFASNPLGLASDGFNPFKIMSTSYSTWPVVLVPYNLPPWICMKQFYFILSMIISSKKGSGNDIDIYMQWLIEELKKVMEDINFSCRKMNQPPNRKTKRRLREAYVGDVNQQSDDESDEDGDPNEDIKVPDAYASNISRCASLKDRRLYSLKSHDYHILMQDLLSVVLQCCMSKKVMSCIIELSNIMKPICGKVLIFEELEKVQDRAALTLCNLEKIFPPLFFTIMVHLLIHLPHEAKLGGLVFYWWMYPIKRFHTKSRERLRRTQNYGIVVNSSNTSYASARDSNHVKGNVEYYGLLTNIIELDYYGKRKVVVTARFWA</sequence>
<dbReference type="InterPro" id="IPR025452">
    <property type="entry name" value="DUF4218"/>
</dbReference>
<dbReference type="AlphaFoldDB" id="A0A8J5Z0Y3"/>
<dbReference type="OrthoDB" id="1166180at2759"/>
<feature type="region of interest" description="Disordered" evidence="1">
    <location>
        <begin position="173"/>
        <end position="195"/>
    </location>
</feature>